<evidence type="ECO:0000256" key="7">
    <source>
        <dbReference type="SAM" id="MobiDB-lite"/>
    </source>
</evidence>
<dbReference type="PANTHER" id="PTHR42881">
    <property type="entry name" value="PROLYL ENDOPEPTIDASE"/>
    <property type="match status" value="1"/>
</dbReference>
<name>A0A8J7UW27_9BACT</name>
<sequence length="753" mass="84892">MQLLSVTRRSLLLFSFFLIISGCKQHESAQAPSDTETPSNVEQAASSGEVTRSTARLLDYPETRRDDTVDVYFDVEVPDPYRWLENDLSDETSAWIEAQNKVTFDYLEQIPFRERIRERLEEDWNYERLSSPSQRGDYVYFSRNDGLQNHSVIYRTPVSEDDESRRGSSEDTGSDPDDAEIFLDPNTFSDDGTTSLAGLSFTKDGSLATYAISEGGSDWRKFIVLNTRTMEQIGDTLTDIKFSGISWYKNEGFYYSSYETPEGSQLSARTDQHRLFFHRVGTPQSEDELVFGEDQRRRYVSGGVTNDQRFLVVSARETTSNNELYIKDLEDENGKLVPVVDDFEHDHSIVDADGDRLLIYTNLDAPNYRLVEADAGNPGPEHWEDVIPETEHVLNVSTAGGYLFGNYLVDVQTEIHQFDYNGNLIRKAELPGIGTASGFSAEREDTVLYYTFTSFTYPSTIFQYDIASGESELYWMPDIDFDPEQYVTEQIFYESKDGTEVPMFITYKKGLELDGSNPAYMFGYGGFNVSLRPSFSVARLIWLENGGIYAQPNIRGGGEYGRSWHHAGIRKNRQNVFDDFIAAGEYLIDNNYTSSERLAIAGGSNGGLLVGAVMTQRPDLAGVAFPAVGVLDMLRYHTFTAGAGWAYDYGTADESEEMFRYLLGYSPVHNVEEGVTFPSTLITTGDHDDRVVPAHSYKFAAELQNSHNGDNPVLLRVETRAGHGAGRTTDSRISEWADRYAFAWFTMGLNPFD</sequence>
<dbReference type="Proteomes" id="UP000673975">
    <property type="component" value="Unassembled WGS sequence"/>
</dbReference>
<dbReference type="GO" id="GO:0006508">
    <property type="term" value="P:proteolysis"/>
    <property type="evidence" value="ECO:0007669"/>
    <property type="project" value="UniProtKB-KW"/>
</dbReference>
<keyword evidence="5" id="KW-0378">Hydrolase</keyword>
<dbReference type="InterPro" id="IPR023302">
    <property type="entry name" value="Pept_S9A_N"/>
</dbReference>
<dbReference type="PANTHER" id="PTHR42881:SF2">
    <property type="entry name" value="PROLYL ENDOPEPTIDASE"/>
    <property type="match status" value="1"/>
</dbReference>
<protein>
    <recommendedName>
        <fullName evidence="3">prolyl oligopeptidase</fullName>
        <ecNumber evidence="3">3.4.21.26</ecNumber>
    </recommendedName>
</protein>
<evidence type="ECO:0000259" key="8">
    <source>
        <dbReference type="Pfam" id="PF00326"/>
    </source>
</evidence>
<keyword evidence="4" id="KW-0645">Protease</keyword>
<dbReference type="Pfam" id="PF00326">
    <property type="entry name" value="Peptidase_S9"/>
    <property type="match status" value="1"/>
</dbReference>
<dbReference type="SUPFAM" id="SSF50993">
    <property type="entry name" value="Peptidase/esterase 'gauge' domain"/>
    <property type="match status" value="1"/>
</dbReference>
<accession>A0A8J7UW27</accession>
<keyword evidence="11" id="KW-1185">Reference proteome</keyword>
<keyword evidence="6" id="KW-0720">Serine protease</keyword>
<feature type="domain" description="Peptidase S9 prolyl oligopeptidase catalytic" evidence="8">
    <location>
        <begin position="533"/>
        <end position="744"/>
    </location>
</feature>
<dbReference type="GO" id="GO:0070012">
    <property type="term" value="F:oligopeptidase activity"/>
    <property type="evidence" value="ECO:0007669"/>
    <property type="project" value="TreeGrafter"/>
</dbReference>
<dbReference type="GO" id="GO:0004252">
    <property type="term" value="F:serine-type endopeptidase activity"/>
    <property type="evidence" value="ECO:0007669"/>
    <property type="project" value="UniProtKB-EC"/>
</dbReference>
<comment type="caution">
    <text evidence="10">The sequence shown here is derived from an EMBL/GenBank/DDBJ whole genome shotgun (WGS) entry which is preliminary data.</text>
</comment>
<evidence type="ECO:0000256" key="1">
    <source>
        <dbReference type="ARBA" id="ARBA00001070"/>
    </source>
</evidence>
<dbReference type="InterPro" id="IPR029058">
    <property type="entry name" value="AB_hydrolase_fold"/>
</dbReference>
<feature type="domain" description="Peptidase S9A N-terminal" evidence="9">
    <location>
        <begin position="61"/>
        <end position="474"/>
    </location>
</feature>
<dbReference type="AlphaFoldDB" id="A0A8J7UW27"/>
<evidence type="ECO:0000256" key="4">
    <source>
        <dbReference type="ARBA" id="ARBA00022670"/>
    </source>
</evidence>
<evidence type="ECO:0000256" key="3">
    <source>
        <dbReference type="ARBA" id="ARBA00011897"/>
    </source>
</evidence>
<organism evidence="10 11">
    <name type="scientific">Natronogracilivirga saccharolytica</name>
    <dbReference type="NCBI Taxonomy" id="2812953"/>
    <lineage>
        <taxon>Bacteria</taxon>
        <taxon>Pseudomonadati</taxon>
        <taxon>Balneolota</taxon>
        <taxon>Balneolia</taxon>
        <taxon>Balneolales</taxon>
        <taxon>Cyclonatronaceae</taxon>
        <taxon>Natronogracilivirga</taxon>
    </lineage>
</organism>
<dbReference type="GO" id="GO:0005829">
    <property type="term" value="C:cytosol"/>
    <property type="evidence" value="ECO:0007669"/>
    <property type="project" value="TreeGrafter"/>
</dbReference>
<feature type="region of interest" description="Disordered" evidence="7">
    <location>
        <begin position="156"/>
        <end position="180"/>
    </location>
</feature>
<dbReference type="Gene3D" id="3.40.50.1820">
    <property type="entry name" value="alpha/beta hydrolase"/>
    <property type="match status" value="1"/>
</dbReference>
<dbReference type="EMBL" id="JAFIDN010000002">
    <property type="protein sequence ID" value="MBP3191784.1"/>
    <property type="molecule type" value="Genomic_DNA"/>
</dbReference>
<dbReference type="FunFam" id="3.40.50.1820:FF:000005">
    <property type="entry name" value="Prolyl endopeptidase"/>
    <property type="match status" value="1"/>
</dbReference>
<feature type="region of interest" description="Disordered" evidence="7">
    <location>
        <begin position="29"/>
        <end position="52"/>
    </location>
</feature>
<evidence type="ECO:0000256" key="5">
    <source>
        <dbReference type="ARBA" id="ARBA00022801"/>
    </source>
</evidence>
<evidence type="ECO:0000313" key="10">
    <source>
        <dbReference type="EMBL" id="MBP3191784.1"/>
    </source>
</evidence>
<gene>
    <name evidence="10" type="ORF">NATSA_03815</name>
</gene>
<evidence type="ECO:0000256" key="2">
    <source>
        <dbReference type="ARBA" id="ARBA00005228"/>
    </source>
</evidence>
<proteinExistence type="inferred from homology"/>
<dbReference type="Gene3D" id="2.130.10.120">
    <property type="entry name" value="Prolyl oligopeptidase, N-terminal domain"/>
    <property type="match status" value="1"/>
</dbReference>
<dbReference type="PROSITE" id="PS00708">
    <property type="entry name" value="PRO_ENDOPEP_SER"/>
    <property type="match status" value="1"/>
</dbReference>
<dbReference type="Pfam" id="PF02897">
    <property type="entry name" value="Peptidase_S9_N"/>
    <property type="match status" value="1"/>
</dbReference>
<dbReference type="RefSeq" id="WP_210510547.1">
    <property type="nucleotide sequence ID" value="NZ_JAFIDN010000002.1"/>
</dbReference>
<dbReference type="SUPFAM" id="SSF53474">
    <property type="entry name" value="alpha/beta-Hydrolases"/>
    <property type="match status" value="1"/>
</dbReference>
<dbReference type="InterPro" id="IPR001375">
    <property type="entry name" value="Peptidase_S9_cat"/>
</dbReference>
<evidence type="ECO:0000313" key="11">
    <source>
        <dbReference type="Proteomes" id="UP000673975"/>
    </source>
</evidence>
<evidence type="ECO:0000259" key="9">
    <source>
        <dbReference type="Pfam" id="PF02897"/>
    </source>
</evidence>
<dbReference type="InterPro" id="IPR002470">
    <property type="entry name" value="Peptidase_S9A"/>
</dbReference>
<dbReference type="InterPro" id="IPR051167">
    <property type="entry name" value="Prolyl_oligopep/macrocyclase"/>
</dbReference>
<comment type="similarity">
    <text evidence="2">Belongs to the peptidase S9A family.</text>
</comment>
<dbReference type="PRINTS" id="PR00862">
    <property type="entry name" value="PROLIGOPTASE"/>
</dbReference>
<reference evidence="10" key="1">
    <citation type="submission" date="2021-02" db="EMBL/GenBank/DDBJ databases">
        <title>Natronogracilivirga saccharolytica gen. nov. sp. nov. a new anaerobic, haloalkiliphilic carbohydrate-fermenting bacterium from soda lake and proposing of Cyclonatronumiaceae fam. nov. in the phylum Balneolaeota.</title>
        <authorList>
            <person name="Zhilina T.N."/>
            <person name="Sorokin D.Y."/>
            <person name="Zavarzina D.G."/>
            <person name="Toshchakov S.V."/>
            <person name="Kublanov I.V."/>
        </authorList>
    </citation>
    <scope>NUCLEOTIDE SEQUENCE</scope>
    <source>
        <strain evidence="10">Z-1702</strain>
    </source>
</reference>
<dbReference type="InterPro" id="IPR002471">
    <property type="entry name" value="Pept_S9_AS"/>
</dbReference>
<dbReference type="EC" id="3.4.21.26" evidence="3"/>
<comment type="catalytic activity">
    <reaction evidence="1">
        <text>Hydrolysis of Pro-|-Xaa &gt;&gt; Ala-|-Xaa in oligopeptides.</text>
        <dbReference type="EC" id="3.4.21.26"/>
    </reaction>
</comment>
<evidence type="ECO:0000256" key="6">
    <source>
        <dbReference type="ARBA" id="ARBA00022825"/>
    </source>
</evidence>